<keyword evidence="1" id="KW-0479">Metal-binding</keyword>
<organism evidence="3 4">
    <name type="scientific">Gluconobacter japonicus</name>
    <dbReference type="NCBI Taxonomy" id="376620"/>
    <lineage>
        <taxon>Bacteria</taxon>
        <taxon>Pseudomonadati</taxon>
        <taxon>Pseudomonadota</taxon>
        <taxon>Alphaproteobacteria</taxon>
        <taxon>Acetobacterales</taxon>
        <taxon>Acetobacteraceae</taxon>
        <taxon>Gluconobacter</taxon>
    </lineage>
</organism>
<dbReference type="PROSITE" id="PS01047">
    <property type="entry name" value="HMA_1"/>
    <property type="match status" value="1"/>
</dbReference>
<dbReference type="PANTHER" id="PTHR46594">
    <property type="entry name" value="P-TYPE CATION-TRANSPORTING ATPASE"/>
    <property type="match status" value="1"/>
</dbReference>
<dbReference type="Proteomes" id="UP001156613">
    <property type="component" value="Unassembled WGS sequence"/>
</dbReference>
<name>A0ABQ5WM51_GLUJA</name>
<dbReference type="EMBL" id="BSNT01000070">
    <property type="protein sequence ID" value="GLQ60475.1"/>
    <property type="molecule type" value="Genomic_DNA"/>
</dbReference>
<keyword evidence="4" id="KW-1185">Reference proteome</keyword>
<sequence>MLSELPKEKVHTQRGYNGIAEFQGCLSIGGQKVMTQTAHLTVEGMSCEGCAKRLREALEGVDGVSAVAVVLDGGQVAVAYDPAVITVAGLREAVEETGFDAVP</sequence>
<gene>
    <name evidence="3" type="ORF">GCM10010937_22780</name>
</gene>
<evidence type="ECO:0000259" key="2">
    <source>
        <dbReference type="PROSITE" id="PS50846"/>
    </source>
</evidence>
<dbReference type="InterPro" id="IPR036163">
    <property type="entry name" value="HMA_dom_sf"/>
</dbReference>
<dbReference type="CDD" id="cd00371">
    <property type="entry name" value="HMA"/>
    <property type="match status" value="1"/>
</dbReference>
<dbReference type="PRINTS" id="PR00942">
    <property type="entry name" value="CUATPASEI"/>
</dbReference>
<dbReference type="SUPFAM" id="SSF55008">
    <property type="entry name" value="HMA, heavy metal-associated domain"/>
    <property type="match status" value="1"/>
</dbReference>
<dbReference type="Gene3D" id="3.30.70.100">
    <property type="match status" value="1"/>
</dbReference>
<evidence type="ECO:0000256" key="1">
    <source>
        <dbReference type="ARBA" id="ARBA00022723"/>
    </source>
</evidence>
<dbReference type="PROSITE" id="PS50846">
    <property type="entry name" value="HMA_2"/>
    <property type="match status" value="1"/>
</dbReference>
<dbReference type="InterPro" id="IPR006121">
    <property type="entry name" value="HMA_dom"/>
</dbReference>
<evidence type="ECO:0000313" key="3">
    <source>
        <dbReference type="EMBL" id="GLQ60475.1"/>
    </source>
</evidence>
<feature type="domain" description="HMA" evidence="2">
    <location>
        <begin position="36"/>
        <end position="102"/>
    </location>
</feature>
<dbReference type="InterPro" id="IPR017969">
    <property type="entry name" value="Heavy-metal-associated_CS"/>
</dbReference>
<evidence type="ECO:0000313" key="4">
    <source>
        <dbReference type="Proteomes" id="UP001156613"/>
    </source>
</evidence>
<dbReference type="PANTHER" id="PTHR46594:SF4">
    <property type="entry name" value="P-TYPE CATION-TRANSPORTING ATPASE"/>
    <property type="match status" value="1"/>
</dbReference>
<proteinExistence type="predicted"/>
<protein>
    <recommendedName>
        <fullName evidence="2">HMA domain-containing protein</fullName>
    </recommendedName>
</protein>
<accession>A0ABQ5WM51</accession>
<comment type="caution">
    <text evidence="3">The sequence shown here is derived from an EMBL/GenBank/DDBJ whole genome shotgun (WGS) entry which is preliminary data.</text>
</comment>
<reference evidence="4" key="1">
    <citation type="journal article" date="2019" name="Int. J. Syst. Evol. Microbiol.">
        <title>The Global Catalogue of Microorganisms (GCM) 10K type strain sequencing project: providing services to taxonomists for standard genome sequencing and annotation.</title>
        <authorList>
            <consortium name="The Broad Institute Genomics Platform"/>
            <consortium name="The Broad Institute Genome Sequencing Center for Infectious Disease"/>
            <person name="Wu L."/>
            <person name="Ma J."/>
        </authorList>
    </citation>
    <scope>NUCLEOTIDE SEQUENCE [LARGE SCALE GENOMIC DNA]</scope>
    <source>
        <strain evidence="4">NBRC 3271</strain>
    </source>
</reference>
<dbReference type="Pfam" id="PF00403">
    <property type="entry name" value="HMA"/>
    <property type="match status" value="1"/>
</dbReference>